<gene>
    <name evidence="9" type="ORF">HW532_13755</name>
</gene>
<dbReference type="GO" id="GO:0005524">
    <property type="term" value="F:ATP binding"/>
    <property type="evidence" value="ECO:0007669"/>
    <property type="project" value="UniProtKB-KW"/>
</dbReference>
<evidence type="ECO:0000256" key="4">
    <source>
        <dbReference type="ARBA" id="ARBA00022475"/>
    </source>
</evidence>
<dbReference type="GO" id="GO:0055085">
    <property type="term" value="P:transmembrane transport"/>
    <property type="evidence" value="ECO:0007669"/>
    <property type="project" value="UniProtKB-ARBA"/>
</dbReference>
<dbReference type="FunFam" id="3.40.50.300:FF:000016">
    <property type="entry name" value="Oligopeptide ABC transporter ATP-binding component"/>
    <property type="match status" value="1"/>
</dbReference>
<keyword evidence="4" id="KW-1003">Cell membrane</keyword>
<dbReference type="InterPro" id="IPR003593">
    <property type="entry name" value="AAA+_ATPase"/>
</dbReference>
<dbReference type="Proteomes" id="UP000593594">
    <property type="component" value="Chromosome"/>
</dbReference>
<evidence type="ECO:0000256" key="2">
    <source>
        <dbReference type="ARBA" id="ARBA00005417"/>
    </source>
</evidence>
<evidence type="ECO:0000256" key="6">
    <source>
        <dbReference type="ARBA" id="ARBA00022840"/>
    </source>
</evidence>
<name>A0A7S8HE57_9HYPH</name>
<keyword evidence="10" id="KW-1185">Reference proteome</keyword>
<evidence type="ECO:0000313" key="10">
    <source>
        <dbReference type="Proteomes" id="UP000593594"/>
    </source>
</evidence>
<dbReference type="EMBL" id="CP058214">
    <property type="protein sequence ID" value="QPC45345.1"/>
    <property type="molecule type" value="Genomic_DNA"/>
</dbReference>
<dbReference type="Pfam" id="PF08352">
    <property type="entry name" value="oligo_HPY"/>
    <property type="match status" value="1"/>
</dbReference>
<dbReference type="SMART" id="SM00382">
    <property type="entry name" value="AAA"/>
    <property type="match status" value="1"/>
</dbReference>
<keyword evidence="3" id="KW-0813">Transport</keyword>
<keyword evidence="6 9" id="KW-0067">ATP-binding</keyword>
<evidence type="ECO:0000256" key="5">
    <source>
        <dbReference type="ARBA" id="ARBA00022741"/>
    </source>
</evidence>
<dbReference type="InterPro" id="IPR050388">
    <property type="entry name" value="ABC_Ni/Peptide_Import"/>
</dbReference>
<dbReference type="PROSITE" id="PS50893">
    <property type="entry name" value="ABC_TRANSPORTER_2"/>
    <property type="match status" value="1"/>
</dbReference>
<reference evidence="9 10" key="1">
    <citation type="submission" date="2020-06" db="EMBL/GenBank/DDBJ databases">
        <title>Genome sequence of 2 isolates from Red Sea Mangroves.</title>
        <authorList>
            <person name="Sefrji F."/>
            <person name="Michoud G."/>
            <person name="Merlino G."/>
            <person name="Daffonchio D."/>
        </authorList>
    </citation>
    <scope>NUCLEOTIDE SEQUENCE [LARGE SCALE GENOMIC DNA]</scope>
    <source>
        <strain evidence="9 10">R1DC25</strain>
    </source>
</reference>
<keyword evidence="7" id="KW-0472">Membrane</keyword>
<dbReference type="GO" id="GO:0016887">
    <property type="term" value="F:ATP hydrolysis activity"/>
    <property type="evidence" value="ECO:0007669"/>
    <property type="project" value="InterPro"/>
</dbReference>
<dbReference type="KEGG" id="kmn:HW532_13755"/>
<dbReference type="Pfam" id="PF00005">
    <property type="entry name" value="ABC_tran"/>
    <property type="match status" value="1"/>
</dbReference>
<comment type="subcellular location">
    <subcellularLocation>
        <location evidence="1">Cell inner membrane</location>
        <topology evidence="1">Peripheral membrane protein</topology>
    </subcellularLocation>
</comment>
<dbReference type="SUPFAM" id="SSF52540">
    <property type="entry name" value="P-loop containing nucleoside triphosphate hydrolases"/>
    <property type="match status" value="1"/>
</dbReference>
<comment type="similarity">
    <text evidence="2">Belongs to the ABC transporter superfamily.</text>
</comment>
<accession>A0A7S8HE57</accession>
<dbReference type="PROSITE" id="PS00211">
    <property type="entry name" value="ABC_TRANSPORTER_1"/>
    <property type="match status" value="1"/>
</dbReference>
<dbReference type="PANTHER" id="PTHR43297:SF2">
    <property type="entry name" value="DIPEPTIDE TRANSPORT ATP-BINDING PROTEIN DPPD"/>
    <property type="match status" value="1"/>
</dbReference>
<dbReference type="Gene3D" id="3.40.50.300">
    <property type="entry name" value="P-loop containing nucleotide triphosphate hydrolases"/>
    <property type="match status" value="1"/>
</dbReference>
<evidence type="ECO:0000313" key="9">
    <source>
        <dbReference type="EMBL" id="QPC45345.1"/>
    </source>
</evidence>
<proteinExistence type="inferred from homology"/>
<dbReference type="CDD" id="cd03257">
    <property type="entry name" value="ABC_NikE_OppD_transporters"/>
    <property type="match status" value="1"/>
</dbReference>
<organism evidence="9 10">
    <name type="scientific">Kaustia mangrovi</name>
    <dbReference type="NCBI Taxonomy" id="2593653"/>
    <lineage>
        <taxon>Bacteria</taxon>
        <taxon>Pseudomonadati</taxon>
        <taxon>Pseudomonadota</taxon>
        <taxon>Alphaproteobacteria</taxon>
        <taxon>Hyphomicrobiales</taxon>
        <taxon>Parvibaculaceae</taxon>
        <taxon>Kaustia</taxon>
    </lineage>
</organism>
<dbReference type="AlphaFoldDB" id="A0A7S8HE57"/>
<dbReference type="InterPro" id="IPR017871">
    <property type="entry name" value="ABC_transporter-like_CS"/>
</dbReference>
<protein>
    <submittedName>
        <fullName evidence="9">ABC transporter ATP-binding protein</fullName>
    </submittedName>
</protein>
<keyword evidence="5" id="KW-0547">Nucleotide-binding</keyword>
<dbReference type="PANTHER" id="PTHR43297">
    <property type="entry name" value="OLIGOPEPTIDE TRANSPORT ATP-BINDING PROTEIN APPD"/>
    <property type="match status" value="1"/>
</dbReference>
<evidence type="ECO:0000259" key="8">
    <source>
        <dbReference type="PROSITE" id="PS50893"/>
    </source>
</evidence>
<feature type="domain" description="ABC transporter" evidence="8">
    <location>
        <begin position="5"/>
        <end position="256"/>
    </location>
</feature>
<dbReference type="InterPro" id="IPR013563">
    <property type="entry name" value="Oligopep_ABC_C"/>
</dbReference>
<dbReference type="InterPro" id="IPR003439">
    <property type="entry name" value="ABC_transporter-like_ATP-bd"/>
</dbReference>
<dbReference type="GO" id="GO:0005886">
    <property type="term" value="C:plasma membrane"/>
    <property type="evidence" value="ECO:0007669"/>
    <property type="project" value="UniProtKB-SubCell"/>
</dbReference>
<dbReference type="InterPro" id="IPR027417">
    <property type="entry name" value="P-loop_NTPase"/>
</dbReference>
<dbReference type="NCBIfam" id="TIGR01727">
    <property type="entry name" value="oligo_HPY"/>
    <property type="match status" value="1"/>
</dbReference>
<dbReference type="GO" id="GO:0015833">
    <property type="term" value="P:peptide transport"/>
    <property type="evidence" value="ECO:0007669"/>
    <property type="project" value="InterPro"/>
</dbReference>
<sequence length="330" mass="35601">MAALLDIDGLVVEFATGAGVVRAVNDVSFDVERGEIVAVVGESGSGKSVTALAVLGLIDEPPGRVASGAIRFDGEDLLTLGKEGIRHIRGRRIAMVFQEPMTSLNPVLSIGRQMTEAMRLHLGVGAREARARAVELLGLVGISEPERRLKQYPHHLSGGMRQRVMIAMALSCKPELVIADEPTTALDVTIQAQILELMRDLCRRLGVALVIITHNLGIVARYADRVNVMYAGRVVEKGDARSLYRRPSHPYTVGLLNSVPRLDRPRDAALDPIPGNPPDPVALPSGCAFRPRCAFATARCGESVPALRTMEAGHLAACFEAERLREEMPA</sequence>
<evidence type="ECO:0000256" key="7">
    <source>
        <dbReference type="ARBA" id="ARBA00023136"/>
    </source>
</evidence>
<evidence type="ECO:0000256" key="1">
    <source>
        <dbReference type="ARBA" id="ARBA00004417"/>
    </source>
</evidence>
<evidence type="ECO:0000256" key="3">
    <source>
        <dbReference type="ARBA" id="ARBA00022448"/>
    </source>
</evidence>